<dbReference type="PROSITE" id="PS51193">
    <property type="entry name" value="HELICASE_ATP_BIND_2"/>
    <property type="match status" value="1"/>
</dbReference>
<evidence type="ECO:0000256" key="6">
    <source>
        <dbReference type="ARBA" id="ARBA00044969"/>
    </source>
</evidence>
<protein>
    <recommendedName>
        <fullName evidence="6">DNA 5'-3' helicase</fullName>
        <ecNumber evidence="6">5.6.2.3</ecNumber>
    </recommendedName>
</protein>
<keyword evidence="11" id="KW-1185">Reference proteome</keyword>
<comment type="similarity">
    <text evidence="5">Belongs to the helicase family. DinG subfamily.</text>
</comment>
<dbReference type="SMART" id="SM00487">
    <property type="entry name" value="DEXDc"/>
    <property type="match status" value="1"/>
</dbReference>
<keyword evidence="3" id="KW-0378">Hydrolase</keyword>
<evidence type="ECO:0000256" key="2">
    <source>
        <dbReference type="ARBA" id="ARBA00022741"/>
    </source>
</evidence>
<dbReference type="EMBL" id="MIJE01000033">
    <property type="protein sequence ID" value="OEF95983.1"/>
    <property type="molecule type" value="Genomic_DNA"/>
</dbReference>
<dbReference type="Pfam" id="PF00270">
    <property type="entry name" value="DEAD"/>
    <property type="match status" value="1"/>
</dbReference>
<dbReference type="SUPFAM" id="SSF52540">
    <property type="entry name" value="P-loop containing nucleoside triphosphate hydrolases"/>
    <property type="match status" value="1"/>
</dbReference>
<dbReference type="InterPro" id="IPR006555">
    <property type="entry name" value="ATP-dep_Helicase_C"/>
</dbReference>
<dbReference type="Proteomes" id="UP000094296">
    <property type="component" value="Unassembled WGS sequence"/>
</dbReference>
<comment type="caution">
    <text evidence="10">The sequence shown here is derived from an EMBL/GenBank/DDBJ whole genome shotgun (WGS) entry which is preliminary data.</text>
</comment>
<evidence type="ECO:0000256" key="5">
    <source>
        <dbReference type="ARBA" id="ARBA00038058"/>
    </source>
</evidence>
<evidence type="ECO:0000256" key="7">
    <source>
        <dbReference type="ARBA" id="ARBA00048954"/>
    </source>
</evidence>
<evidence type="ECO:0000256" key="3">
    <source>
        <dbReference type="ARBA" id="ARBA00022801"/>
    </source>
</evidence>
<dbReference type="PROSITE" id="PS51192">
    <property type="entry name" value="HELICASE_ATP_BIND_1"/>
    <property type="match status" value="1"/>
</dbReference>
<dbReference type="GO" id="GO:0003676">
    <property type="term" value="F:nucleic acid binding"/>
    <property type="evidence" value="ECO:0007669"/>
    <property type="project" value="InterPro"/>
</dbReference>
<dbReference type="SMART" id="SM00491">
    <property type="entry name" value="HELICc2"/>
    <property type="match status" value="1"/>
</dbReference>
<keyword evidence="4" id="KW-0067">ATP-binding</keyword>
<dbReference type="InterPro" id="IPR045028">
    <property type="entry name" value="DinG/Rad3-like"/>
</dbReference>
<evidence type="ECO:0000256" key="4">
    <source>
        <dbReference type="ARBA" id="ARBA00022840"/>
    </source>
</evidence>
<dbReference type="RefSeq" id="WP_069643903.1">
    <property type="nucleotide sequence ID" value="NZ_MIJE01000033.1"/>
</dbReference>
<organism evidence="10 11">
    <name type="scientific">Desulfuribacillus alkaliarsenatis</name>
    <dbReference type="NCBI Taxonomy" id="766136"/>
    <lineage>
        <taxon>Bacteria</taxon>
        <taxon>Bacillati</taxon>
        <taxon>Bacillota</taxon>
        <taxon>Desulfuribacillia</taxon>
        <taxon>Desulfuribacillales</taxon>
        <taxon>Desulfuribacillaceae</taxon>
        <taxon>Desulfuribacillus</taxon>
    </lineage>
</organism>
<sequence length="908" mass="105032">MSNLYERYIIMYINELLIEDKITKSIGYVSIENTKITDVSAANLGIHEFIIDDSNTDAYLAEVLPLLDNSIVVFYSADEQLPLLNSILESSGYNHFNGLYLDLRRTLPVFTNSTNTGEQHLSHLELMVQIFWHQYNYLKELPILVIQKLIEVYNSIEDIAIKGYLLNIENEKMQELGATTLASDSVAFSQLVLKKKVITEVEEHNIGLNDLLNFFQNPNREKILNDFEARPQQQKMLEHVHTALKENKHLLVEAGTGTGKTLAYLLPLLYFSLTNEKRVVVATNTVLLQKQIFERDIPLLQKIYKIPFNVAIFKGRGRYLCLRKLINQLANDKGNSTKKSDLLATIIVWLCKTETGEGEELQLKDNKDWQQISSDSETCLNKKCYCFSYCYYHFAKEKANHANLIITNHSLVFSDIKTDHQILPAYKHIVFDEAHHLENEATKHLGTRIQYHDIKQCLTYLYRDIKNGALPKAMDYIRLLLTQGNVEYGDILEILNQLIKQTMELTLAFDDCMLEVRQWILSHQKEQYEYNESIRFTTKLRTDFTKQDLFSNVTTQLKLINTLMEDLEKAIHNYDELDYQLSEYVNNVLMQKRLLQQFEKDLQFFFSKHEDDKYVYWFEIGSNHSYKKLCFNAVPIYIGEILNEKLFDKKSSCILTSATLAIRGSFKYAMKKFGLDVISERVMSLELDSPFDYKEQCLVCIPTNIPSIKDEGVFINNACKLIIKLLSITDGKTLLLFTSNRMLASFHSNLKQGLATTDIKVLAQNIDSNNRSKLLEEFFESKKAILLGSNSFWEGVDMPGDALTNLFIIKLPFWPPNMPIVEARTEQLEKEQKNSFMEYALPEAIIRFKQGFGRLIRTKTDRGIVVIFDRRVIDSKYGSFFIKALPGPTVRAVSENELFNEISEWNQS</sequence>
<dbReference type="AlphaFoldDB" id="A0A1E5FZR1"/>
<dbReference type="InterPro" id="IPR014013">
    <property type="entry name" value="Helic_SF1/SF2_ATP-bd_DinG/Rad3"/>
</dbReference>
<dbReference type="InterPro" id="IPR011545">
    <property type="entry name" value="DEAD/DEAH_box_helicase_dom"/>
</dbReference>
<dbReference type="STRING" id="766136.BHF68_09530"/>
<evidence type="ECO:0000313" key="10">
    <source>
        <dbReference type="EMBL" id="OEF95983.1"/>
    </source>
</evidence>
<evidence type="ECO:0000259" key="8">
    <source>
        <dbReference type="PROSITE" id="PS51192"/>
    </source>
</evidence>
<feature type="domain" description="Helicase ATP-binding" evidence="9">
    <location>
        <begin position="219"/>
        <end position="481"/>
    </location>
</feature>
<dbReference type="Gene3D" id="3.40.50.300">
    <property type="entry name" value="P-loop containing nucleotide triphosphate hydrolases"/>
    <property type="match status" value="2"/>
</dbReference>
<keyword evidence="2" id="KW-0547">Nucleotide-binding</keyword>
<evidence type="ECO:0000256" key="1">
    <source>
        <dbReference type="ARBA" id="ARBA00001966"/>
    </source>
</evidence>
<feature type="domain" description="Helicase ATP-binding" evidence="8">
    <location>
        <begin position="241"/>
        <end position="504"/>
    </location>
</feature>
<name>A0A1E5FZR1_9FIRM</name>
<evidence type="ECO:0000313" key="11">
    <source>
        <dbReference type="Proteomes" id="UP000094296"/>
    </source>
</evidence>
<dbReference type="Pfam" id="PF13307">
    <property type="entry name" value="Helicase_C_2"/>
    <property type="match status" value="1"/>
</dbReference>
<dbReference type="GO" id="GO:0005524">
    <property type="term" value="F:ATP binding"/>
    <property type="evidence" value="ECO:0007669"/>
    <property type="project" value="UniProtKB-KW"/>
</dbReference>
<dbReference type="PANTHER" id="PTHR11472:SF34">
    <property type="entry name" value="REGULATOR OF TELOMERE ELONGATION HELICASE 1"/>
    <property type="match status" value="1"/>
</dbReference>
<dbReference type="InterPro" id="IPR014001">
    <property type="entry name" value="Helicase_ATP-bd"/>
</dbReference>
<gene>
    <name evidence="10" type="ORF">BHF68_09530</name>
</gene>
<dbReference type="GO" id="GO:0043139">
    <property type="term" value="F:5'-3' DNA helicase activity"/>
    <property type="evidence" value="ECO:0007669"/>
    <property type="project" value="UniProtKB-EC"/>
</dbReference>
<dbReference type="EC" id="5.6.2.3" evidence="6"/>
<dbReference type="GO" id="GO:0006139">
    <property type="term" value="P:nucleobase-containing compound metabolic process"/>
    <property type="evidence" value="ECO:0007669"/>
    <property type="project" value="InterPro"/>
</dbReference>
<accession>A0A1E5FZR1</accession>
<comment type="catalytic activity">
    <reaction evidence="7">
        <text>ATP + H2O = ADP + phosphate + H(+)</text>
        <dbReference type="Rhea" id="RHEA:13065"/>
        <dbReference type="ChEBI" id="CHEBI:15377"/>
        <dbReference type="ChEBI" id="CHEBI:15378"/>
        <dbReference type="ChEBI" id="CHEBI:30616"/>
        <dbReference type="ChEBI" id="CHEBI:43474"/>
        <dbReference type="ChEBI" id="CHEBI:456216"/>
        <dbReference type="EC" id="5.6.2.3"/>
    </reaction>
</comment>
<dbReference type="PANTHER" id="PTHR11472">
    <property type="entry name" value="DNA REPAIR DEAD HELICASE RAD3/XP-D SUBFAMILY MEMBER"/>
    <property type="match status" value="1"/>
</dbReference>
<dbReference type="InterPro" id="IPR027417">
    <property type="entry name" value="P-loop_NTPase"/>
</dbReference>
<dbReference type="GO" id="GO:0016818">
    <property type="term" value="F:hydrolase activity, acting on acid anhydrides, in phosphorus-containing anhydrides"/>
    <property type="evidence" value="ECO:0007669"/>
    <property type="project" value="InterPro"/>
</dbReference>
<proteinExistence type="inferred from homology"/>
<reference evidence="10 11" key="1">
    <citation type="submission" date="2016-09" db="EMBL/GenBank/DDBJ databases">
        <title>Draft genome sequence for the type strain of Desulfuribacillus alkaliarsenatis AHT28, an obligately anaerobic, sulfidogenic bacterium isolated from Russian soda lake sediments.</title>
        <authorList>
            <person name="Abin C.A."/>
            <person name="Hollibaugh J.T."/>
        </authorList>
    </citation>
    <scope>NUCLEOTIDE SEQUENCE [LARGE SCALE GENOMIC DNA]</scope>
    <source>
        <strain evidence="10 11">AHT28</strain>
    </source>
</reference>
<evidence type="ECO:0000259" key="9">
    <source>
        <dbReference type="PROSITE" id="PS51193"/>
    </source>
</evidence>
<comment type="cofactor">
    <cofactor evidence="1">
        <name>[4Fe-4S] cluster</name>
        <dbReference type="ChEBI" id="CHEBI:49883"/>
    </cofactor>
</comment>